<dbReference type="GO" id="GO:0003954">
    <property type="term" value="F:NADH dehydrogenase activity"/>
    <property type="evidence" value="ECO:0007669"/>
    <property type="project" value="TreeGrafter"/>
</dbReference>
<feature type="transmembrane region" description="Helical" evidence="17">
    <location>
        <begin position="270"/>
        <end position="295"/>
    </location>
</feature>
<evidence type="ECO:0000256" key="3">
    <source>
        <dbReference type="ARBA" id="ARBA00009025"/>
    </source>
</evidence>
<sequence>MMAMIFSMLFLIVSSILLDFWLVQFMFMIIMLFSLKFINYSDYYWFVSYETGLDLLFFFLVILSIWICLLMILASELIFTTSNYFGLFMFMVSLLLISLVITFISLNMFMFYLFFEISLVPTLFLILGWGYQPERLLAGIYLFFYTLLVSLPMIISVLYIYMNFLTLDFYFMSMFLNKYLFFCMNLVFFVKLPLYFLHLWLPKAHVEAPVSGSMILAGIMLKLGGYGMIRVFKMFSKVLLSLGEVFIVISLFGGVLVSFICLRQSDIKSLIAYSSVAHMGLVSSGILTFSCMGLAGSLLMMVAHGLCSSGLFCLANIVYERFHSRSFYLNKGLILFFPSLSLFWFLFSCFNMAAPPSLNLVGEIFLINCVVGKSYFYLYFLGVMSFMSAVYSLYLYSYSQHGLNFSGGNYFSMINIREYLLLFLHLWPLLLLILKLDFIY</sequence>
<feature type="transmembrane region" description="Helical" evidence="17">
    <location>
        <begin position="419"/>
        <end position="439"/>
    </location>
</feature>
<dbReference type="GO" id="GO:0031966">
    <property type="term" value="C:mitochondrial membrane"/>
    <property type="evidence" value="ECO:0007669"/>
    <property type="project" value="UniProtKB-SubCell"/>
</dbReference>
<feature type="transmembrane region" description="Helical" evidence="17">
    <location>
        <begin position="213"/>
        <end position="232"/>
    </location>
</feature>
<evidence type="ECO:0000256" key="12">
    <source>
        <dbReference type="ARBA" id="ARBA00023027"/>
    </source>
</evidence>
<evidence type="ECO:0000259" key="18">
    <source>
        <dbReference type="Pfam" id="PF00361"/>
    </source>
</evidence>
<dbReference type="InterPro" id="IPR003918">
    <property type="entry name" value="NADH_UbQ_OxRdtase"/>
</dbReference>
<evidence type="ECO:0000256" key="17">
    <source>
        <dbReference type="RuleBase" id="RU003297"/>
    </source>
</evidence>
<dbReference type="PANTHER" id="PTHR43507:SF20">
    <property type="entry name" value="NADH-UBIQUINONE OXIDOREDUCTASE CHAIN 4"/>
    <property type="match status" value="1"/>
</dbReference>
<evidence type="ECO:0000256" key="2">
    <source>
        <dbReference type="ARBA" id="ARBA00004225"/>
    </source>
</evidence>
<dbReference type="GO" id="GO:0015990">
    <property type="term" value="P:electron transport coupled proton transport"/>
    <property type="evidence" value="ECO:0007669"/>
    <property type="project" value="TreeGrafter"/>
</dbReference>
<evidence type="ECO:0000256" key="9">
    <source>
        <dbReference type="ARBA" id="ARBA00022967"/>
    </source>
</evidence>
<evidence type="ECO:0000256" key="4">
    <source>
        <dbReference type="ARBA" id="ARBA00012944"/>
    </source>
</evidence>
<feature type="transmembrane region" description="Helical" evidence="17">
    <location>
        <begin position="110"/>
        <end position="129"/>
    </location>
</feature>
<organism evidence="20">
    <name type="scientific">Silvanus unidentatus</name>
    <name type="common">Grain beetle</name>
    <dbReference type="NCBI Taxonomy" id="295940"/>
    <lineage>
        <taxon>Eukaryota</taxon>
        <taxon>Metazoa</taxon>
        <taxon>Ecdysozoa</taxon>
        <taxon>Arthropoda</taxon>
        <taxon>Hexapoda</taxon>
        <taxon>Insecta</taxon>
        <taxon>Pterygota</taxon>
        <taxon>Neoptera</taxon>
        <taxon>Endopterygota</taxon>
        <taxon>Coleoptera</taxon>
        <taxon>Polyphaga</taxon>
        <taxon>Cucujiformia</taxon>
        <taxon>Silvanidae</taxon>
        <taxon>Silvaninae</taxon>
        <taxon>Silvanus</taxon>
    </lineage>
</organism>
<proteinExistence type="inferred from homology"/>
<dbReference type="PRINTS" id="PR01437">
    <property type="entry name" value="NUOXDRDTASE4"/>
</dbReference>
<evidence type="ECO:0000256" key="7">
    <source>
        <dbReference type="ARBA" id="ARBA00022660"/>
    </source>
</evidence>
<evidence type="ECO:0000256" key="10">
    <source>
        <dbReference type="ARBA" id="ARBA00022982"/>
    </source>
</evidence>
<feature type="transmembrane region" description="Helical" evidence="17">
    <location>
        <begin position="136"/>
        <end position="159"/>
    </location>
</feature>
<keyword evidence="12 17" id="KW-0520">NAD</keyword>
<keyword evidence="10 17" id="KW-0249">Electron transport</keyword>
<evidence type="ECO:0000256" key="11">
    <source>
        <dbReference type="ARBA" id="ARBA00022989"/>
    </source>
</evidence>
<evidence type="ECO:0000313" key="20">
    <source>
        <dbReference type="EMBL" id="AFQ62371.1"/>
    </source>
</evidence>
<dbReference type="AlphaFoldDB" id="S4SWQ9"/>
<comment type="function">
    <text evidence="1">Core subunit of the mitochondrial membrane respiratory chain NADH dehydrogenase (Complex I) that is believed to belong to the minimal assembly required for catalysis. Complex I functions in the transfer of electrons from NADH to the respiratory chain. The immediate electron acceptor for the enzyme is believed to be ubiquinone.</text>
</comment>
<feature type="domain" description="NADH:quinone oxidoreductase/Mrp antiporter transmembrane" evidence="18">
    <location>
        <begin position="105"/>
        <end position="385"/>
    </location>
</feature>
<geneLocation type="mitochondrion" evidence="20"/>
<feature type="transmembrane region" description="Helical" evidence="17">
    <location>
        <begin position="238"/>
        <end position="263"/>
    </location>
</feature>
<evidence type="ECO:0000256" key="13">
    <source>
        <dbReference type="ARBA" id="ARBA00023075"/>
    </source>
</evidence>
<protein>
    <recommendedName>
        <fullName evidence="5 17">NADH-ubiquinone oxidoreductase chain 4</fullName>
        <ecNumber evidence="4 17">7.1.1.2</ecNumber>
    </recommendedName>
</protein>
<reference evidence="20" key="1">
    <citation type="submission" date="2012-07" db="EMBL/GenBank/DDBJ databases">
        <title>Mitogenomics of the Coleoptera under dense taxon sampling.</title>
        <authorList>
            <person name="Timmermans M.J.T.N."/>
            <person name="Lim J."/>
            <person name="Dodsworth S."/>
            <person name="Haran J."/>
            <person name="Ahrens D."/>
            <person name="Bocak L."/>
            <person name="London A."/>
            <person name="Culverwell L."/>
            <person name="Vogler A.P."/>
        </authorList>
    </citation>
    <scope>NUCLEOTIDE SEQUENCE</scope>
</reference>
<feature type="transmembrane region" description="Helical" evidence="17">
    <location>
        <begin position="301"/>
        <end position="320"/>
    </location>
</feature>
<feature type="transmembrane region" description="Helical" evidence="17">
    <location>
        <begin position="9"/>
        <end position="35"/>
    </location>
</feature>
<dbReference type="EMBL" id="JX313687">
    <property type="protein sequence ID" value="AFQ62371.1"/>
    <property type="molecule type" value="Genomic_DNA"/>
</dbReference>
<feature type="transmembrane region" description="Helical" evidence="17">
    <location>
        <begin position="179"/>
        <end position="201"/>
    </location>
</feature>
<feature type="transmembrane region" description="Helical" evidence="17">
    <location>
        <begin position="85"/>
        <end position="104"/>
    </location>
</feature>
<gene>
    <name evidence="20" type="primary">ND4</name>
</gene>
<dbReference type="Pfam" id="PF01059">
    <property type="entry name" value="Oxidored_q5_N"/>
    <property type="match status" value="1"/>
</dbReference>
<evidence type="ECO:0000259" key="19">
    <source>
        <dbReference type="Pfam" id="PF01059"/>
    </source>
</evidence>
<keyword evidence="13 17" id="KW-0830">Ubiquinone</keyword>
<comment type="function">
    <text evidence="17">Core subunit of the mitochondrial membrane respiratory chain NADH dehydrogenase (Complex I) which catalyzes electron transfer from NADH through the respiratory chain, using ubiquinone as an electron acceptor. Essential for the catalytic activity and assembly of complex I.</text>
</comment>
<dbReference type="InterPro" id="IPR000260">
    <property type="entry name" value="NADH4_N"/>
</dbReference>
<comment type="subcellular location">
    <subcellularLocation>
        <location evidence="2 17">Mitochondrion membrane</location>
        <topology evidence="2 17">Multi-pass membrane protein</topology>
    </subcellularLocation>
</comment>
<keyword evidence="9" id="KW-1278">Translocase</keyword>
<keyword evidence="7 17" id="KW-0679">Respiratory chain</keyword>
<evidence type="ECO:0000256" key="5">
    <source>
        <dbReference type="ARBA" id="ARBA00021006"/>
    </source>
</evidence>
<keyword evidence="8 17" id="KW-0812">Transmembrane</keyword>
<feature type="transmembrane region" description="Helical" evidence="17">
    <location>
        <begin position="332"/>
        <end position="354"/>
    </location>
</feature>
<evidence type="ECO:0000256" key="15">
    <source>
        <dbReference type="ARBA" id="ARBA00023136"/>
    </source>
</evidence>
<name>S4SWQ9_SILUN</name>
<dbReference type="PANTHER" id="PTHR43507">
    <property type="entry name" value="NADH-UBIQUINONE OXIDOREDUCTASE CHAIN 4"/>
    <property type="match status" value="1"/>
</dbReference>
<evidence type="ECO:0000256" key="14">
    <source>
        <dbReference type="ARBA" id="ARBA00023128"/>
    </source>
</evidence>
<keyword evidence="11 17" id="KW-1133">Transmembrane helix</keyword>
<evidence type="ECO:0000256" key="6">
    <source>
        <dbReference type="ARBA" id="ARBA00022448"/>
    </source>
</evidence>
<comment type="catalytic activity">
    <reaction evidence="16 17">
        <text>a ubiquinone + NADH + 5 H(+)(in) = a ubiquinol + NAD(+) + 4 H(+)(out)</text>
        <dbReference type="Rhea" id="RHEA:29091"/>
        <dbReference type="Rhea" id="RHEA-COMP:9565"/>
        <dbReference type="Rhea" id="RHEA-COMP:9566"/>
        <dbReference type="ChEBI" id="CHEBI:15378"/>
        <dbReference type="ChEBI" id="CHEBI:16389"/>
        <dbReference type="ChEBI" id="CHEBI:17976"/>
        <dbReference type="ChEBI" id="CHEBI:57540"/>
        <dbReference type="ChEBI" id="CHEBI:57945"/>
        <dbReference type="EC" id="7.1.1.2"/>
    </reaction>
</comment>
<feature type="transmembrane region" description="Helical" evidence="17">
    <location>
        <begin position="55"/>
        <end position="73"/>
    </location>
</feature>
<keyword evidence="15 17" id="KW-0472">Membrane</keyword>
<feature type="domain" description="NADH:ubiquinone oxidoreductase chain 4 N-terminal" evidence="19">
    <location>
        <begin position="1"/>
        <end position="102"/>
    </location>
</feature>
<dbReference type="GO" id="GO:0008137">
    <property type="term" value="F:NADH dehydrogenase (ubiquinone) activity"/>
    <property type="evidence" value="ECO:0007669"/>
    <property type="project" value="UniProtKB-UniRule"/>
</dbReference>
<dbReference type="Pfam" id="PF00361">
    <property type="entry name" value="Proton_antipo_M"/>
    <property type="match status" value="1"/>
</dbReference>
<evidence type="ECO:0000256" key="1">
    <source>
        <dbReference type="ARBA" id="ARBA00003257"/>
    </source>
</evidence>
<dbReference type="GO" id="GO:0048039">
    <property type="term" value="F:ubiquinone binding"/>
    <property type="evidence" value="ECO:0007669"/>
    <property type="project" value="TreeGrafter"/>
</dbReference>
<feature type="transmembrane region" description="Helical" evidence="17">
    <location>
        <begin position="374"/>
        <end position="398"/>
    </location>
</feature>
<evidence type="ECO:0000256" key="16">
    <source>
        <dbReference type="ARBA" id="ARBA00049551"/>
    </source>
</evidence>
<keyword evidence="14 17" id="KW-0496">Mitochondrion</keyword>
<dbReference type="InterPro" id="IPR001750">
    <property type="entry name" value="ND/Mrp_TM"/>
</dbReference>
<evidence type="ECO:0000256" key="8">
    <source>
        <dbReference type="ARBA" id="ARBA00022692"/>
    </source>
</evidence>
<keyword evidence="6 17" id="KW-0813">Transport</keyword>
<dbReference type="EC" id="7.1.1.2" evidence="4 17"/>
<dbReference type="GO" id="GO:0042773">
    <property type="term" value="P:ATP synthesis coupled electron transport"/>
    <property type="evidence" value="ECO:0007669"/>
    <property type="project" value="InterPro"/>
</dbReference>
<accession>S4SWQ9</accession>
<comment type="similarity">
    <text evidence="3 17">Belongs to the complex I subunit 4 family.</text>
</comment>